<evidence type="ECO:0000313" key="3">
    <source>
        <dbReference type="Proteomes" id="UP001597391"/>
    </source>
</evidence>
<dbReference type="EMBL" id="JBHUOP010000002">
    <property type="protein sequence ID" value="MFD2840198.1"/>
    <property type="molecule type" value="Genomic_DNA"/>
</dbReference>
<sequence>MSITPDTKDWTWVIEQECPDCGFNASLLTLDQIGDTARAQLPHWREVLTREDVRERPNPGVWSALEYAAHVRDVHKVMLGRLNLMLTQDNPGFPNWDQDEAAETGNYAAQDPQQVLADLEANAEEFAAAYDAVEPTHADRTGLRSNGSHFTVLTLGRYAAHDLVHHVWDTRN</sequence>
<dbReference type="Proteomes" id="UP001597391">
    <property type="component" value="Unassembled WGS sequence"/>
</dbReference>
<evidence type="ECO:0000313" key="2">
    <source>
        <dbReference type="EMBL" id="MFD2840198.1"/>
    </source>
</evidence>
<gene>
    <name evidence="2" type="ORF">ACFSYH_06405</name>
</gene>
<protein>
    <submittedName>
        <fullName evidence="2">DinB family protein</fullName>
    </submittedName>
</protein>
<reference evidence="3" key="1">
    <citation type="journal article" date="2019" name="Int. J. Syst. Evol. Microbiol.">
        <title>The Global Catalogue of Microorganisms (GCM) 10K type strain sequencing project: providing services to taxonomists for standard genome sequencing and annotation.</title>
        <authorList>
            <consortium name="The Broad Institute Genomics Platform"/>
            <consortium name="The Broad Institute Genome Sequencing Center for Infectious Disease"/>
            <person name="Wu L."/>
            <person name="Ma J."/>
        </authorList>
    </citation>
    <scope>NUCLEOTIDE SEQUENCE [LARGE SCALE GENOMIC DNA]</scope>
    <source>
        <strain evidence="3">KCTC 33576</strain>
    </source>
</reference>
<dbReference type="Pfam" id="PF12867">
    <property type="entry name" value="DinB_2"/>
    <property type="match status" value="1"/>
</dbReference>
<accession>A0ABW5XE87</accession>
<dbReference type="InterPro" id="IPR024775">
    <property type="entry name" value="DinB-like"/>
</dbReference>
<evidence type="ECO:0000259" key="1">
    <source>
        <dbReference type="Pfam" id="PF12867"/>
    </source>
</evidence>
<dbReference type="RefSeq" id="WP_377465927.1">
    <property type="nucleotide sequence ID" value="NZ_JBHUOP010000002.1"/>
</dbReference>
<dbReference type="InterPro" id="IPR034660">
    <property type="entry name" value="DinB/YfiT-like"/>
</dbReference>
<dbReference type="Gene3D" id="1.20.120.450">
    <property type="entry name" value="dinb family like domain"/>
    <property type="match status" value="1"/>
</dbReference>
<proteinExistence type="predicted"/>
<keyword evidence="3" id="KW-1185">Reference proteome</keyword>
<dbReference type="SUPFAM" id="SSF109854">
    <property type="entry name" value="DinB/YfiT-like putative metalloenzymes"/>
    <property type="match status" value="1"/>
</dbReference>
<name>A0ABW5XE87_9MICO</name>
<feature type="domain" description="DinB-like" evidence="1">
    <location>
        <begin position="35"/>
        <end position="167"/>
    </location>
</feature>
<comment type="caution">
    <text evidence="2">The sequence shown here is derived from an EMBL/GenBank/DDBJ whole genome shotgun (WGS) entry which is preliminary data.</text>
</comment>
<organism evidence="2 3">
    <name type="scientific">Populibacterium corticicola</name>
    <dbReference type="NCBI Taxonomy" id="1812826"/>
    <lineage>
        <taxon>Bacteria</taxon>
        <taxon>Bacillati</taxon>
        <taxon>Actinomycetota</taxon>
        <taxon>Actinomycetes</taxon>
        <taxon>Micrococcales</taxon>
        <taxon>Jonesiaceae</taxon>
        <taxon>Populibacterium</taxon>
    </lineage>
</organism>